<accession>A0A0D0DU66</accession>
<dbReference type="Pfam" id="PF02100">
    <property type="entry name" value="ODC_AZ"/>
    <property type="match status" value="1"/>
</dbReference>
<dbReference type="PANTHER" id="PTHR10279:SF10">
    <property type="entry name" value="ORNITHINE DECARBOXYLASE ANTIZYME"/>
    <property type="match status" value="1"/>
</dbReference>
<comment type="function">
    <text evidence="1">Ornithine decarboxylase (ODC) antizyme protein that negatively regulates ODC activity and intracellular polyamine biosynthesis in response to increased intracellular polyamine levels. Binds to ODC monomers, inhibiting the assembly of the functional ODC homodimer, and targets the monomers for ubiquitin-independent proteolytic destruction by the 26S proteasome.</text>
</comment>
<keyword evidence="8" id="KW-1185">Reference proteome</keyword>
<evidence type="ECO:0000256" key="5">
    <source>
        <dbReference type="ARBA" id="ARBA00022758"/>
    </source>
</evidence>
<protein>
    <recommendedName>
        <fullName evidence="4">Ornithine decarboxylase antizyme</fullName>
    </recommendedName>
</protein>
<comment type="similarity">
    <text evidence="2">Belongs to the ODC antizyme family.</text>
</comment>
<name>A0A0D0DU66_9AGAM</name>
<reference evidence="7 8" key="1">
    <citation type="submission" date="2014-04" db="EMBL/GenBank/DDBJ databases">
        <authorList>
            <consortium name="DOE Joint Genome Institute"/>
            <person name="Kuo A."/>
            <person name="Kohler A."/>
            <person name="Jargeat P."/>
            <person name="Nagy L.G."/>
            <person name="Floudas D."/>
            <person name="Copeland A."/>
            <person name="Barry K.W."/>
            <person name="Cichocki N."/>
            <person name="Veneault-Fourrey C."/>
            <person name="LaButti K."/>
            <person name="Lindquist E.A."/>
            <person name="Lipzen A."/>
            <person name="Lundell T."/>
            <person name="Morin E."/>
            <person name="Murat C."/>
            <person name="Sun H."/>
            <person name="Tunlid A."/>
            <person name="Henrissat B."/>
            <person name="Grigoriev I.V."/>
            <person name="Hibbett D.S."/>
            <person name="Martin F."/>
            <person name="Nordberg H.P."/>
            <person name="Cantor M.N."/>
            <person name="Hua S.X."/>
        </authorList>
    </citation>
    <scope>NUCLEOTIDE SEQUENCE [LARGE SCALE GENOMIC DNA]</scope>
    <source>
        <strain evidence="7 8">Ve08.2h10</strain>
    </source>
</reference>
<dbReference type="EMBL" id="KN824922">
    <property type="protein sequence ID" value="KIK97748.1"/>
    <property type="molecule type" value="Genomic_DNA"/>
</dbReference>
<evidence type="ECO:0000256" key="3">
    <source>
        <dbReference type="ARBA" id="ARBA00011486"/>
    </source>
</evidence>
<evidence type="ECO:0000256" key="2">
    <source>
        <dbReference type="ARBA" id="ARBA00008796"/>
    </source>
</evidence>
<dbReference type="GO" id="GO:0008073">
    <property type="term" value="F:ornithine decarboxylase inhibitor activity"/>
    <property type="evidence" value="ECO:0007669"/>
    <property type="project" value="InterPro"/>
</dbReference>
<dbReference type="InterPro" id="IPR016181">
    <property type="entry name" value="Acyl_CoA_acyltransferase"/>
</dbReference>
<sequence length="273" mass="28632">MSNSSISNFMQQQFSLCPTNGRQAVGDGAFTCDNTPNVIAVCHLQGADDMYYYSTTFSGGPGVWSSDCVTGGLAPIISTSPFSSSSVPSPKKTIIPTNHSSTAARFAAVAPRHIPARSGSSYDLLTPPLTPDDGDASGASGISTEHAEDALDLLLNIFPRNGLSILPFAQSVVVSAPNMGASFDGVVLELPDKPKTLYVDGKNAPAVSLRESIVALLDLADEQLRCSALVIVLDKSFNGLNELLHSLMYVGGNVVSKPPFQVNPAYILVGLDI</sequence>
<organism evidence="7 8">
    <name type="scientific">Paxillus rubicundulus Ve08.2h10</name>
    <dbReference type="NCBI Taxonomy" id="930991"/>
    <lineage>
        <taxon>Eukaryota</taxon>
        <taxon>Fungi</taxon>
        <taxon>Dikarya</taxon>
        <taxon>Basidiomycota</taxon>
        <taxon>Agaricomycotina</taxon>
        <taxon>Agaricomycetes</taxon>
        <taxon>Agaricomycetidae</taxon>
        <taxon>Boletales</taxon>
        <taxon>Paxilineae</taxon>
        <taxon>Paxillaceae</taxon>
        <taxon>Paxillus</taxon>
    </lineage>
</organism>
<dbReference type="AlphaFoldDB" id="A0A0D0DU66"/>
<dbReference type="OrthoDB" id="5959761at2759"/>
<dbReference type="InterPro" id="IPR002993">
    <property type="entry name" value="ODC_AZ"/>
</dbReference>
<reference evidence="8" key="2">
    <citation type="submission" date="2015-01" db="EMBL/GenBank/DDBJ databases">
        <title>Evolutionary Origins and Diversification of the Mycorrhizal Mutualists.</title>
        <authorList>
            <consortium name="DOE Joint Genome Institute"/>
            <consortium name="Mycorrhizal Genomics Consortium"/>
            <person name="Kohler A."/>
            <person name="Kuo A."/>
            <person name="Nagy L.G."/>
            <person name="Floudas D."/>
            <person name="Copeland A."/>
            <person name="Barry K.W."/>
            <person name="Cichocki N."/>
            <person name="Veneault-Fourrey C."/>
            <person name="LaButti K."/>
            <person name="Lindquist E.A."/>
            <person name="Lipzen A."/>
            <person name="Lundell T."/>
            <person name="Morin E."/>
            <person name="Murat C."/>
            <person name="Riley R."/>
            <person name="Ohm R."/>
            <person name="Sun H."/>
            <person name="Tunlid A."/>
            <person name="Henrissat B."/>
            <person name="Grigoriev I.V."/>
            <person name="Hibbett D.S."/>
            <person name="Martin F."/>
        </authorList>
    </citation>
    <scope>NUCLEOTIDE SEQUENCE [LARGE SCALE GENOMIC DNA]</scope>
    <source>
        <strain evidence="8">Ve08.2h10</strain>
    </source>
</reference>
<gene>
    <name evidence="7" type="ORF">PAXRUDRAFT_135654</name>
</gene>
<comment type="subunit">
    <text evidence="3">Interacts with ODC and thereby sterically blocks ODC homodimerization.</text>
</comment>
<evidence type="ECO:0000313" key="8">
    <source>
        <dbReference type="Proteomes" id="UP000054538"/>
    </source>
</evidence>
<dbReference type="Gene3D" id="3.40.630.60">
    <property type="match status" value="1"/>
</dbReference>
<dbReference type="STRING" id="930991.A0A0D0DU66"/>
<keyword evidence="5" id="KW-0688">Ribosomal frameshifting</keyword>
<dbReference type="HOGENOM" id="CLU_081620_0_0_1"/>
<dbReference type="PANTHER" id="PTHR10279">
    <property type="entry name" value="ORNITHINE DECARBOXYLASE ANTIZYME"/>
    <property type="match status" value="1"/>
</dbReference>
<dbReference type="GO" id="GO:0075523">
    <property type="term" value="P:viral translational frameshifting"/>
    <property type="evidence" value="ECO:0007669"/>
    <property type="project" value="UniProtKB-KW"/>
</dbReference>
<dbReference type="InParanoid" id="A0A0D0DU66"/>
<dbReference type="SUPFAM" id="SSF55729">
    <property type="entry name" value="Acyl-CoA N-acyltransferases (Nat)"/>
    <property type="match status" value="1"/>
</dbReference>
<dbReference type="GO" id="GO:0005634">
    <property type="term" value="C:nucleus"/>
    <property type="evidence" value="ECO:0007669"/>
    <property type="project" value="TreeGrafter"/>
</dbReference>
<proteinExistence type="inferred from homology"/>
<dbReference type="GO" id="GO:0005737">
    <property type="term" value="C:cytoplasm"/>
    <property type="evidence" value="ECO:0007669"/>
    <property type="project" value="TreeGrafter"/>
</dbReference>
<feature type="region of interest" description="Disordered" evidence="6">
    <location>
        <begin position="118"/>
        <end position="140"/>
    </location>
</feature>
<evidence type="ECO:0000256" key="4">
    <source>
        <dbReference type="ARBA" id="ARBA00017712"/>
    </source>
</evidence>
<evidence type="ECO:0000313" key="7">
    <source>
        <dbReference type="EMBL" id="KIK97748.1"/>
    </source>
</evidence>
<dbReference type="GO" id="GO:0045732">
    <property type="term" value="P:positive regulation of protein catabolic process"/>
    <property type="evidence" value="ECO:0007669"/>
    <property type="project" value="TreeGrafter"/>
</dbReference>
<evidence type="ECO:0000256" key="6">
    <source>
        <dbReference type="SAM" id="MobiDB-lite"/>
    </source>
</evidence>
<dbReference type="Proteomes" id="UP000054538">
    <property type="component" value="Unassembled WGS sequence"/>
</dbReference>
<dbReference type="InterPro" id="IPR038581">
    <property type="entry name" value="ODC_AZ_sf"/>
</dbReference>
<evidence type="ECO:0000256" key="1">
    <source>
        <dbReference type="ARBA" id="ARBA00002307"/>
    </source>
</evidence>